<name>A0ACB7IUJ5_PLECO</name>
<reference evidence="1 2" key="1">
    <citation type="journal article" date="2021" name="Appl. Environ. Microbiol.">
        <title>Genetic linkage and physical mapping for an oyster mushroom Pleurotus cornucopiae and QTL analysis for the trait cap color.</title>
        <authorList>
            <person name="Zhang Y."/>
            <person name="Gao W."/>
            <person name="Sonnenberg A."/>
            <person name="Chen Q."/>
            <person name="Zhang J."/>
            <person name="Huang C."/>
        </authorList>
    </citation>
    <scope>NUCLEOTIDE SEQUENCE [LARGE SCALE GENOMIC DNA]</scope>
    <source>
        <strain evidence="1">CCMSSC00406</strain>
    </source>
</reference>
<gene>
    <name evidence="1" type="ORF">CCMSSC00406_0009155</name>
</gene>
<dbReference type="Proteomes" id="UP000824881">
    <property type="component" value="Unassembled WGS sequence"/>
</dbReference>
<dbReference type="EMBL" id="WQMT02000006">
    <property type="protein sequence ID" value="KAG9221947.1"/>
    <property type="molecule type" value="Genomic_DNA"/>
</dbReference>
<evidence type="ECO:0000313" key="1">
    <source>
        <dbReference type="EMBL" id="KAG9221947.1"/>
    </source>
</evidence>
<proteinExistence type="predicted"/>
<evidence type="ECO:0000313" key="2">
    <source>
        <dbReference type="Proteomes" id="UP000824881"/>
    </source>
</evidence>
<accession>A0ACB7IUJ5</accession>
<keyword evidence="2" id="KW-1185">Reference proteome</keyword>
<comment type="caution">
    <text evidence="1">The sequence shown here is derived from an EMBL/GenBank/DDBJ whole genome shotgun (WGS) entry which is preliminary data.</text>
</comment>
<organism evidence="1 2">
    <name type="scientific">Pleurotus cornucopiae</name>
    <name type="common">Cornucopia mushroom</name>
    <dbReference type="NCBI Taxonomy" id="5321"/>
    <lineage>
        <taxon>Eukaryota</taxon>
        <taxon>Fungi</taxon>
        <taxon>Dikarya</taxon>
        <taxon>Basidiomycota</taxon>
        <taxon>Agaricomycotina</taxon>
        <taxon>Agaricomycetes</taxon>
        <taxon>Agaricomycetidae</taxon>
        <taxon>Agaricales</taxon>
        <taxon>Pleurotineae</taxon>
        <taxon>Pleurotaceae</taxon>
        <taxon>Pleurotus</taxon>
    </lineage>
</organism>
<sequence>MHNLFLGLLKEHFTNILGYDAKSNDRAHKQLDGILPYPIELTDSNPLPAKEMERSSMEKMLTVLQRPMDAHLVEWWQGHYAGYHLAALKYVCKVLDLSFPSTPHPRKPSRANYAALLVTWRQSRSEANNEIPPQDNGDGGDEDDRDDSSENLSGFDHGKIMSKSDMEELWRDIRNTVTPSWLTNVPYNLGDHTGKLKADQWRTAATIYYPITLTRLWSKHSHVPHSPQTRNCYTELLSLTLSLISAINIATSHETSQLHAHEYLRHMTAYYKGLKDLFPEYVCHPNHHQSMHLAKYLLLYGPVHGWWTFPMERVIGKLQWISTNYKEGEYELTIGRTWHQRNNLTALLLKSINASSQTIQYCAEIFGSLVLTVTHGSLASDGAGIQTESCHTLSQHAKALSPELRHLFTDCCPPPKVDFINVLTIVNLRYTTFAKHNGNGIVLVCDQHATEFAARIDHILKAEGQQRDEAWIIVRRYNKAAIQKDPFSDWPHVCAMIVESTIDTIPKLLHSSAIQSHAVVCGILWAGREVSVVVSLNRTLLLPITDDAQEEDDMMDISDGV</sequence>
<protein>
    <submittedName>
        <fullName evidence="1">Uncharacterized protein</fullName>
    </submittedName>
</protein>